<feature type="region of interest" description="Domain IV, binds dsDNA" evidence="8">
    <location>
        <begin position="387"/>
        <end position="506"/>
    </location>
</feature>
<evidence type="ECO:0000256" key="5">
    <source>
        <dbReference type="ARBA" id="ARBA00022840"/>
    </source>
</evidence>
<dbReference type="SUPFAM" id="SSF48295">
    <property type="entry name" value="TrpR-like"/>
    <property type="match status" value="1"/>
</dbReference>
<evidence type="ECO:0000256" key="1">
    <source>
        <dbReference type="ARBA" id="ARBA00006583"/>
    </source>
</evidence>
<dbReference type="FunFam" id="1.10.1750.10:FF:000002">
    <property type="entry name" value="Chromosomal replication initiator protein DnaA"/>
    <property type="match status" value="1"/>
</dbReference>
<dbReference type="Gene3D" id="3.40.50.300">
    <property type="entry name" value="P-loop containing nucleotide triphosphate hydrolases"/>
    <property type="match status" value="1"/>
</dbReference>
<dbReference type="CDD" id="cd00009">
    <property type="entry name" value="AAA"/>
    <property type="match status" value="1"/>
</dbReference>
<dbReference type="AlphaFoldDB" id="A0A418WHK6"/>
<gene>
    <name evidence="8 14" type="primary">dnaA</name>
    <name evidence="14" type="ORF">D3874_23175</name>
</gene>
<accession>A0A418WHK6</accession>
<organism evidence="14 15">
    <name type="scientific">Oleomonas cavernae</name>
    <dbReference type="NCBI Taxonomy" id="2320859"/>
    <lineage>
        <taxon>Bacteria</taxon>
        <taxon>Pseudomonadati</taxon>
        <taxon>Pseudomonadota</taxon>
        <taxon>Alphaproteobacteria</taxon>
        <taxon>Acetobacterales</taxon>
        <taxon>Acetobacteraceae</taxon>
        <taxon>Oleomonas</taxon>
    </lineage>
</organism>
<dbReference type="InterPro" id="IPR003593">
    <property type="entry name" value="AAA+_ATPase"/>
</dbReference>
<feature type="binding site" evidence="8">
    <location>
        <position position="213"/>
    </location>
    <ligand>
        <name>ATP</name>
        <dbReference type="ChEBI" id="CHEBI:30616"/>
    </ligand>
</feature>
<dbReference type="Pfam" id="PF11638">
    <property type="entry name" value="DnaA_N"/>
    <property type="match status" value="1"/>
</dbReference>
<dbReference type="GO" id="GO:0005886">
    <property type="term" value="C:plasma membrane"/>
    <property type="evidence" value="ECO:0007669"/>
    <property type="project" value="TreeGrafter"/>
</dbReference>
<dbReference type="GO" id="GO:0008289">
    <property type="term" value="F:lipid binding"/>
    <property type="evidence" value="ECO:0007669"/>
    <property type="project" value="UniProtKB-KW"/>
</dbReference>
<evidence type="ECO:0000313" key="14">
    <source>
        <dbReference type="EMBL" id="RJF89513.1"/>
    </source>
</evidence>
<evidence type="ECO:0000256" key="7">
    <source>
        <dbReference type="ARBA" id="ARBA00023125"/>
    </source>
</evidence>
<evidence type="ECO:0000313" key="15">
    <source>
        <dbReference type="Proteomes" id="UP000284605"/>
    </source>
</evidence>
<dbReference type="FunFam" id="3.40.50.300:FF:000668">
    <property type="entry name" value="Chromosomal replication initiator protein DnaA"/>
    <property type="match status" value="1"/>
</dbReference>
<feature type="domain" description="Chromosomal replication initiator DnaA C-terminal" evidence="13">
    <location>
        <begin position="414"/>
        <end position="483"/>
    </location>
</feature>
<name>A0A418WHK6_9PROT</name>
<dbReference type="InterPro" id="IPR020591">
    <property type="entry name" value="Chromosome_initiator_DnaA-like"/>
</dbReference>
<proteinExistence type="inferred from homology"/>
<protein>
    <recommendedName>
        <fullName evidence="8 9">Chromosomal replication initiator protein DnaA</fullName>
    </recommendedName>
</protein>
<dbReference type="GO" id="GO:0006275">
    <property type="term" value="P:regulation of DNA replication"/>
    <property type="evidence" value="ECO:0007669"/>
    <property type="project" value="UniProtKB-UniRule"/>
</dbReference>
<keyword evidence="7 8" id="KW-0238">DNA-binding</keyword>
<feature type="binding site" evidence="8">
    <location>
        <position position="215"/>
    </location>
    <ligand>
        <name>ATP</name>
        <dbReference type="ChEBI" id="CHEBI:30616"/>
    </ligand>
</feature>
<dbReference type="PRINTS" id="PR00051">
    <property type="entry name" value="DNAA"/>
</dbReference>
<dbReference type="OrthoDB" id="9807019at2"/>
<dbReference type="Proteomes" id="UP000284605">
    <property type="component" value="Unassembled WGS sequence"/>
</dbReference>
<keyword evidence="3 8" id="KW-0235">DNA replication</keyword>
<comment type="subcellular location">
    <subcellularLocation>
        <location evidence="8">Cytoplasm</location>
    </subcellularLocation>
</comment>
<evidence type="ECO:0000256" key="10">
    <source>
        <dbReference type="RuleBase" id="RU000577"/>
    </source>
</evidence>
<dbReference type="SMART" id="SM00760">
    <property type="entry name" value="Bac_DnaA_C"/>
    <property type="match status" value="1"/>
</dbReference>
<dbReference type="Gene3D" id="3.30.300.180">
    <property type="match status" value="1"/>
</dbReference>
<comment type="domain">
    <text evidence="8">Domain I is involved in oligomerization and binding regulators, domain II is flexibile and of varying length in different bacteria, domain III forms the AAA+ region, while domain IV binds dsDNA.</text>
</comment>
<dbReference type="CDD" id="cd06571">
    <property type="entry name" value="Bac_DnaA_C"/>
    <property type="match status" value="1"/>
</dbReference>
<reference evidence="14 15" key="1">
    <citation type="submission" date="2018-09" db="EMBL/GenBank/DDBJ databases">
        <authorList>
            <person name="Zhu H."/>
        </authorList>
    </citation>
    <scope>NUCLEOTIDE SEQUENCE [LARGE SCALE GENOMIC DNA]</scope>
    <source>
        <strain evidence="14 15">K1W22B-8</strain>
    </source>
</reference>
<dbReference type="PROSITE" id="PS01008">
    <property type="entry name" value="DNAA"/>
    <property type="match status" value="1"/>
</dbReference>
<feature type="region of interest" description="Domain I, interacts with DnaA modulators" evidence="8">
    <location>
        <begin position="1"/>
        <end position="118"/>
    </location>
</feature>
<comment type="caution">
    <text evidence="8">Lacks conserved residue(s) required for the propagation of feature annotation.</text>
</comment>
<dbReference type="PANTHER" id="PTHR30050">
    <property type="entry name" value="CHROMOSOMAL REPLICATION INITIATOR PROTEIN DNAA"/>
    <property type="match status" value="1"/>
</dbReference>
<keyword evidence="2 8" id="KW-0963">Cytoplasm</keyword>
<evidence type="ECO:0000259" key="13">
    <source>
        <dbReference type="SMART" id="SM00760"/>
    </source>
</evidence>
<dbReference type="InterPro" id="IPR038454">
    <property type="entry name" value="DnaA_N_sf"/>
</dbReference>
<dbReference type="EMBL" id="QYUK01000011">
    <property type="protein sequence ID" value="RJF89513.1"/>
    <property type="molecule type" value="Genomic_DNA"/>
</dbReference>
<dbReference type="GO" id="GO:0005524">
    <property type="term" value="F:ATP binding"/>
    <property type="evidence" value="ECO:0007669"/>
    <property type="project" value="UniProtKB-UniRule"/>
</dbReference>
<dbReference type="GO" id="GO:0003688">
    <property type="term" value="F:DNA replication origin binding"/>
    <property type="evidence" value="ECO:0007669"/>
    <property type="project" value="UniProtKB-UniRule"/>
</dbReference>
<sequence>MFTNQQFEAAWTAVKKRLRLELGDNTFQSWIRPLGLIEMRASGTVVLGVPTTFMRDYVRSHFADRLVALWRVEAPVVAQVDFIVQPRMAAAAAVAGNGVDAVVPDPAPAAVIGGATAAKATAYNAPVGGYGSRTAPAIGFAQGDGAAARAPATAGAASAAASDREVGAPLDPRFTFDNFVVGKSNELAHAAARRVAEGDAVKFNPLFLYGGVGLGKTHLMHGIAWAIRERQPHRRVIYLSAEKFMYQFIRALRFKDTMVFKEQFRSVDVLMIDDVQFISGKDSTQEEFFHTFNALVDHNRQVIISADRSPTDLEGIEERIRSRLGWGLVADIHPTDYELRLGILDQKIESLGQSEVPKRVVEFLAHRITSNVRELEGALNRVVAYAELVGRPITIDMAQEVLQDLLRANDRRVTIEDIQRKVADYYSVRMNDMLSARRARVVARPRQVAMYLAKQLTSRSLPEIGRKFGGRDHTTVIHAVRKIEELCAADTTFHEEIDSLRRALEV</sequence>
<keyword evidence="6 8" id="KW-0446">Lipid-binding</keyword>
<keyword evidence="5 8" id="KW-0067">ATP-binding</keyword>
<evidence type="ECO:0000256" key="4">
    <source>
        <dbReference type="ARBA" id="ARBA00022741"/>
    </source>
</evidence>
<dbReference type="InterPro" id="IPR001957">
    <property type="entry name" value="Chromosome_initiator_DnaA"/>
</dbReference>
<dbReference type="Gene3D" id="1.10.1750.10">
    <property type="match status" value="1"/>
</dbReference>
<evidence type="ECO:0000256" key="2">
    <source>
        <dbReference type="ARBA" id="ARBA00022490"/>
    </source>
</evidence>
<feature type="domain" description="AAA+ ATPase" evidence="12">
    <location>
        <begin position="202"/>
        <end position="330"/>
    </location>
</feature>
<evidence type="ECO:0000256" key="9">
    <source>
        <dbReference type="NCBIfam" id="TIGR00362"/>
    </source>
</evidence>
<dbReference type="InterPro" id="IPR013159">
    <property type="entry name" value="DnaA_C"/>
</dbReference>
<evidence type="ECO:0000256" key="8">
    <source>
        <dbReference type="HAMAP-Rule" id="MF_00377"/>
    </source>
</evidence>
<dbReference type="InterPro" id="IPR018312">
    <property type="entry name" value="Chromosome_initiator_DnaA_CS"/>
</dbReference>
<dbReference type="SUPFAM" id="SSF52540">
    <property type="entry name" value="P-loop containing nucleoside triphosphate hydrolases"/>
    <property type="match status" value="1"/>
</dbReference>
<feature type="binding site" evidence="8">
    <location>
        <position position="216"/>
    </location>
    <ligand>
        <name>ATP</name>
        <dbReference type="ChEBI" id="CHEBI:30616"/>
    </ligand>
</feature>
<dbReference type="InterPro" id="IPR027417">
    <property type="entry name" value="P-loop_NTPase"/>
</dbReference>
<dbReference type="GO" id="GO:0005737">
    <property type="term" value="C:cytoplasm"/>
    <property type="evidence" value="ECO:0007669"/>
    <property type="project" value="UniProtKB-SubCell"/>
</dbReference>
<dbReference type="HAMAP" id="MF_00377">
    <property type="entry name" value="DnaA_bact"/>
    <property type="match status" value="1"/>
</dbReference>
<evidence type="ECO:0000259" key="12">
    <source>
        <dbReference type="SMART" id="SM00382"/>
    </source>
</evidence>
<dbReference type="GO" id="GO:0006270">
    <property type="term" value="P:DNA replication initiation"/>
    <property type="evidence" value="ECO:0007669"/>
    <property type="project" value="UniProtKB-UniRule"/>
</dbReference>
<dbReference type="SMART" id="SM00382">
    <property type="entry name" value="AAA"/>
    <property type="match status" value="1"/>
</dbReference>
<evidence type="ECO:0000256" key="3">
    <source>
        <dbReference type="ARBA" id="ARBA00022705"/>
    </source>
</evidence>
<evidence type="ECO:0000256" key="11">
    <source>
        <dbReference type="RuleBase" id="RU004227"/>
    </source>
</evidence>
<evidence type="ECO:0000256" key="6">
    <source>
        <dbReference type="ARBA" id="ARBA00023121"/>
    </source>
</evidence>
<dbReference type="Gene3D" id="1.10.8.60">
    <property type="match status" value="1"/>
</dbReference>
<dbReference type="RefSeq" id="WP_119781488.1">
    <property type="nucleotide sequence ID" value="NZ_QYUK01000011.1"/>
</dbReference>
<dbReference type="InterPro" id="IPR010921">
    <property type="entry name" value="Trp_repressor/repl_initiator"/>
</dbReference>
<dbReference type="InterPro" id="IPR024633">
    <property type="entry name" value="DnaA_N_dom"/>
</dbReference>
<keyword evidence="15" id="KW-1185">Reference proteome</keyword>
<feature type="binding site" evidence="8">
    <location>
        <position position="217"/>
    </location>
    <ligand>
        <name>ATP</name>
        <dbReference type="ChEBI" id="CHEBI:30616"/>
    </ligand>
</feature>
<dbReference type="Pfam" id="PF00308">
    <property type="entry name" value="Bac_DnaA"/>
    <property type="match status" value="1"/>
</dbReference>
<comment type="similarity">
    <text evidence="1 8 11">Belongs to the DnaA family.</text>
</comment>
<comment type="caution">
    <text evidence="14">The sequence shown here is derived from an EMBL/GenBank/DDBJ whole genome shotgun (WGS) entry which is preliminary data.</text>
</comment>
<dbReference type="NCBIfam" id="TIGR00362">
    <property type="entry name" value="DnaA"/>
    <property type="match status" value="1"/>
</dbReference>
<comment type="subunit">
    <text evidence="8">Oligomerizes as a right-handed, spiral filament on DNA at oriC.</text>
</comment>
<comment type="function">
    <text evidence="8 10">Plays an essential role in the initiation and regulation of chromosomal replication. ATP-DnaA binds to the origin of replication (oriC) to initiate formation of the DNA replication initiation complex once per cell cycle. Binds the DnaA box (a 9 base pair repeat at the origin) and separates the double-stranded (ds)DNA. Forms a right-handed helical filament on oriC DNA; dsDNA binds to the exterior of the filament while single-stranded (ss)DNA is stabiized in the filament's interior. The ATP-DnaA-oriC complex binds and stabilizes one strand of the AT-rich DNA unwinding element (DUE), permitting loading of DNA polymerase. After initiation quickly degrades to an ADP-DnaA complex that is not apt for DNA replication. Binds acidic phospholipids.</text>
</comment>
<dbReference type="InterPro" id="IPR013317">
    <property type="entry name" value="DnaA_dom"/>
</dbReference>
<dbReference type="Pfam" id="PF08299">
    <property type="entry name" value="Bac_DnaA_C"/>
    <property type="match status" value="1"/>
</dbReference>
<keyword evidence="4 8" id="KW-0547">Nucleotide-binding</keyword>
<dbReference type="PANTHER" id="PTHR30050:SF2">
    <property type="entry name" value="CHROMOSOMAL REPLICATION INITIATOR PROTEIN DNAA"/>
    <property type="match status" value="1"/>
</dbReference>